<evidence type="ECO:0000256" key="6">
    <source>
        <dbReference type="ARBA" id="ARBA00023284"/>
    </source>
</evidence>
<dbReference type="Proteomes" id="UP000237968">
    <property type="component" value="Unassembled WGS sequence"/>
</dbReference>
<name>A0A2S9XEQ4_9BACT</name>
<evidence type="ECO:0000256" key="7">
    <source>
        <dbReference type="RuleBase" id="RU003880"/>
    </source>
</evidence>
<keyword evidence="4 7" id="KW-0560">Oxidoreductase</keyword>
<keyword evidence="11" id="KW-1185">Reference proteome</keyword>
<dbReference type="InterPro" id="IPR050097">
    <property type="entry name" value="Ferredoxin-NADP_redctase_2"/>
</dbReference>
<dbReference type="PRINTS" id="PR00469">
    <property type="entry name" value="PNDRDTASEII"/>
</dbReference>
<dbReference type="OrthoDB" id="9806179at2"/>
<dbReference type="InterPro" id="IPR008255">
    <property type="entry name" value="Pyr_nucl-diS_OxRdtase_2_AS"/>
</dbReference>
<dbReference type="SUPFAM" id="SSF51905">
    <property type="entry name" value="FAD/NAD(P)-binding domain"/>
    <property type="match status" value="1"/>
</dbReference>
<protein>
    <recommendedName>
        <fullName evidence="7">Thioredoxin reductase</fullName>
        <ecNumber evidence="7">1.8.1.9</ecNumber>
    </recommendedName>
</protein>
<comment type="similarity">
    <text evidence="1 7">Belongs to the class-II pyridine nucleotide-disulfide oxidoreductase family.</text>
</comment>
<evidence type="ECO:0000259" key="9">
    <source>
        <dbReference type="Pfam" id="PF07992"/>
    </source>
</evidence>
<evidence type="ECO:0000313" key="11">
    <source>
        <dbReference type="Proteomes" id="UP000237968"/>
    </source>
</evidence>
<proteinExistence type="inferred from homology"/>
<keyword evidence="8" id="KW-0521">NADP</keyword>
<dbReference type="InterPro" id="IPR023753">
    <property type="entry name" value="FAD/NAD-binding_dom"/>
</dbReference>
<evidence type="ECO:0000256" key="5">
    <source>
        <dbReference type="ARBA" id="ARBA00023157"/>
    </source>
</evidence>
<keyword evidence="6 7" id="KW-0676">Redox-active center</keyword>
<dbReference type="PRINTS" id="PR00368">
    <property type="entry name" value="FADPNR"/>
</dbReference>
<keyword evidence="2 7" id="KW-0285">Flavoprotein</keyword>
<comment type="caution">
    <text evidence="10">The sequence shown here is derived from an EMBL/GenBank/DDBJ whole genome shotgun (WGS) entry which is preliminary data.</text>
</comment>
<evidence type="ECO:0000256" key="3">
    <source>
        <dbReference type="ARBA" id="ARBA00022827"/>
    </source>
</evidence>
<sequence>MSDPVHRKVIILGSGPAGYTAAIYTARANLAPLVITGNEPGGQLMTTTDVENYPGYPKGVTGPDMMEELREQAERFGTEIHYDMGVRADLSKRPFELEVDGGEIFTCDALIISTGASAKYLGLPNEQRLQKSGGGVTACATCDGHFYSGQEVAVVGGGDTAMEEAQFLTRMCKKVHLIHRRDEFRASKIMQKRTLENPKIEVHWNRAVKDVLGKDRVEGLVLENTVDGSSEELVCTGLFLAIGHVPNSKIFAGQLDMNETGYLEVKPGSTATNIAGVFAAGDVADHVYRQAVTAAGTGCMAAIDAERWLAEQEG</sequence>
<dbReference type="Pfam" id="PF07992">
    <property type="entry name" value="Pyr_redox_2"/>
    <property type="match status" value="1"/>
</dbReference>
<dbReference type="RefSeq" id="WP_106394832.1">
    <property type="nucleotide sequence ID" value="NZ_PVNK01000244.1"/>
</dbReference>
<keyword evidence="5" id="KW-1015">Disulfide bond</keyword>
<dbReference type="EC" id="1.8.1.9" evidence="7"/>
<accession>A0A2S9XEQ4</accession>
<gene>
    <name evidence="10" type="primary">trxB</name>
    <name evidence="10" type="ORF">ENSA5_56100</name>
</gene>
<dbReference type="InterPro" id="IPR005982">
    <property type="entry name" value="Thioredox_Rdtase"/>
</dbReference>
<dbReference type="GO" id="GO:0004791">
    <property type="term" value="F:thioredoxin-disulfide reductase (NADPH) activity"/>
    <property type="evidence" value="ECO:0007669"/>
    <property type="project" value="UniProtKB-UniRule"/>
</dbReference>
<keyword evidence="3 7" id="KW-0274">FAD</keyword>
<reference evidence="10 11" key="1">
    <citation type="submission" date="2018-03" db="EMBL/GenBank/DDBJ databases">
        <title>Draft Genome Sequences of the Obligatory Marine Myxobacteria Enhygromyxa salina SWB005.</title>
        <authorList>
            <person name="Poehlein A."/>
            <person name="Moghaddam J.A."/>
            <person name="Harms H."/>
            <person name="Alanjari M."/>
            <person name="Koenig G.M."/>
            <person name="Daniel R."/>
            <person name="Schaeberle T.F."/>
        </authorList>
    </citation>
    <scope>NUCLEOTIDE SEQUENCE [LARGE SCALE GENOMIC DNA]</scope>
    <source>
        <strain evidence="10 11">SWB005</strain>
    </source>
</reference>
<evidence type="ECO:0000256" key="1">
    <source>
        <dbReference type="ARBA" id="ARBA00009333"/>
    </source>
</evidence>
<feature type="domain" description="FAD/NAD(P)-binding" evidence="9">
    <location>
        <begin position="8"/>
        <end position="298"/>
    </location>
</feature>
<dbReference type="Gene3D" id="3.50.50.60">
    <property type="entry name" value="FAD/NAD(P)-binding domain"/>
    <property type="match status" value="2"/>
</dbReference>
<evidence type="ECO:0000256" key="2">
    <source>
        <dbReference type="ARBA" id="ARBA00022630"/>
    </source>
</evidence>
<dbReference type="InterPro" id="IPR036188">
    <property type="entry name" value="FAD/NAD-bd_sf"/>
</dbReference>
<comment type="cofactor">
    <cofactor evidence="8">
        <name>FAD</name>
        <dbReference type="ChEBI" id="CHEBI:57692"/>
    </cofactor>
    <text evidence="8">Binds 1 FAD per subunit.</text>
</comment>
<dbReference type="GO" id="GO:0005737">
    <property type="term" value="C:cytoplasm"/>
    <property type="evidence" value="ECO:0007669"/>
    <property type="project" value="InterPro"/>
</dbReference>
<dbReference type="PROSITE" id="PS00573">
    <property type="entry name" value="PYRIDINE_REDOX_2"/>
    <property type="match status" value="1"/>
</dbReference>
<organism evidence="10 11">
    <name type="scientific">Enhygromyxa salina</name>
    <dbReference type="NCBI Taxonomy" id="215803"/>
    <lineage>
        <taxon>Bacteria</taxon>
        <taxon>Pseudomonadati</taxon>
        <taxon>Myxococcota</taxon>
        <taxon>Polyangia</taxon>
        <taxon>Nannocystales</taxon>
        <taxon>Nannocystaceae</taxon>
        <taxon>Enhygromyxa</taxon>
    </lineage>
</organism>
<dbReference type="EMBL" id="PVNK01000244">
    <property type="protein sequence ID" value="PRP91344.1"/>
    <property type="molecule type" value="Genomic_DNA"/>
</dbReference>
<dbReference type="PANTHER" id="PTHR48105">
    <property type="entry name" value="THIOREDOXIN REDUCTASE 1-RELATED-RELATED"/>
    <property type="match status" value="1"/>
</dbReference>
<evidence type="ECO:0000313" key="10">
    <source>
        <dbReference type="EMBL" id="PRP91344.1"/>
    </source>
</evidence>
<dbReference type="NCBIfam" id="TIGR01292">
    <property type="entry name" value="TRX_reduct"/>
    <property type="match status" value="1"/>
</dbReference>
<evidence type="ECO:0000256" key="8">
    <source>
        <dbReference type="RuleBase" id="RU003881"/>
    </source>
</evidence>
<comment type="catalytic activity">
    <reaction evidence="7">
        <text>[thioredoxin]-dithiol + NADP(+) = [thioredoxin]-disulfide + NADPH + H(+)</text>
        <dbReference type="Rhea" id="RHEA:20345"/>
        <dbReference type="Rhea" id="RHEA-COMP:10698"/>
        <dbReference type="Rhea" id="RHEA-COMP:10700"/>
        <dbReference type="ChEBI" id="CHEBI:15378"/>
        <dbReference type="ChEBI" id="CHEBI:29950"/>
        <dbReference type="ChEBI" id="CHEBI:50058"/>
        <dbReference type="ChEBI" id="CHEBI:57783"/>
        <dbReference type="ChEBI" id="CHEBI:58349"/>
        <dbReference type="EC" id="1.8.1.9"/>
    </reaction>
</comment>
<comment type="subunit">
    <text evidence="7">Homodimer.</text>
</comment>
<evidence type="ECO:0000256" key="4">
    <source>
        <dbReference type="ARBA" id="ARBA00023002"/>
    </source>
</evidence>
<dbReference type="AlphaFoldDB" id="A0A2S9XEQ4"/>
<dbReference type="GO" id="GO:0019430">
    <property type="term" value="P:removal of superoxide radicals"/>
    <property type="evidence" value="ECO:0007669"/>
    <property type="project" value="UniProtKB-UniRule"/>
</dbReference>